<evidence type="ECO:0000256" key="1">
    <source>
        <dbReference type="SAM" id="Phobius"/>
    </source>
</evidence>
<name>A0A6A4VG98_AMPAM</name>
<keyword evidence="1" id="KW-1133">Transmembrane helix</keyword>
<feature type="domain" description="Methyltransferase type 11" evidence="2">
    <location>
        <begin position="89"/>
        <end position="188"/>
    </location>
</feature>
<dbReference type="OrthoDB" id="416496at2759"/>
<evidence type="ECO:0000259" key="2">
    <source>
        <dbReference type="Pfam" id="PF08241"/>
    </source>
</evidence>
<dbReference type="GO" id="GO:0008757">
    <property type="term" value="F:S-adenosylmethionine-dependent methyltransferase activity"/>
    <property type="evidence" value="ECO:0007669"/>
    <property type="project" value="InterPro"/>
</dbReference>
<dbReference type="SUPFAM" id="SSF53335">
    <property type="entry name" value="S-adenosyl-L-methionine-dependent methyltransferases"/>
    <property type="match status" value="1"/>
</dbReference>
<reference evidence="3 4" key="1">
    <citation type="submission" date="2019-07" db="EMBL/GenBank/DDBJ databases">
        <title>Draft genome assembly of a fouling barnacle, Amphibalanus amphitrite (Darwin, 1854): The first reference genome for Thecostraca.</title>
        <authorList>
            <person name="Kim W."/>
        </authorList>
    </citation>
    <scope>NUCLEOTIDE SEQUENCE [LARGE SCALE GENOMIC DNA]</scope>
    <source>
        <strain evidence="3">SNU_AA5</strain>
        <tissue evidence="3">Soma without cirri and trophi</tissue>
    </source>
</reference>
<gene>
    <name evidence="3" type="primary">METTL7A_1</name>
    <name evidence="3" type="ORF">FJT64_009082</name>
</gene>
<dbReference type="PANTHER" id="PTHR45036">
    <property type="entry name" value="METHYLTRANSFERASE LIKE 7B"/>
    <property type="match status" value="1"/>
</dbReference>
<dbReference type="GO" id="GO:0032259">
    <property type="term" value="P:methylation"/>
    <property type="evidence" value="ECO:0007669"/>
    <property type="project" value="UniProtKB-KW"/>
</dbReference>
<proteinExistence type="predicted"/>
<dbReference type="CDD" id="cd02440">
    <property type="entry name" value="AdoMet_MTases"/>
    <property type="match status" value="1"/>
</dbReference>
<protein>
    <submittedName>
        <fullName evidence="3">Methyltransferase-like protein 7A</fullName>
    </submittedName>
</protein>
<keyword evidence="1" id="KW-0472">Membrane</keyword>
<comment type="caution">
    <text evidence="3">The sequence shown here is derived from an EMBL/GenBank/DDBJ whole genome shotgun (WGS) entry which is preliminary data.</text>
</comment>
<evidence type="ECO:0000313" key="3">
    <source>
        <dbReference type="EMBL" id="KAF0292965.1"/>
    </source>
</evidence>
<dbReference type="InterPro" id="IPR029063">
    <property type="entry name" value="SAM-dependent_MTases_sf"/>
</dbReference>
<keyword evidence="1" id="KW-0812">Transmembrane</keyword>
<dbReference type="Gene3D" id="3.40.50.150">
    <property type="entry name" value="Vaccinia Virus protein VP39"/>
    <property type="match status" value="1"/>
</dbReference>
<dbReference type="PANTHER" id="PTHR45036:SF1">
    <property type="entry name" value="METHYLTRANSFERASE LIKE 7A"/>
    <property type="match status" value="1"/>
</dbReference>
<accession>A0A6A4VG98</accession>
<dbReference type="Proteomes" id="UP000440578">
    <property type="component" value="Unassembled WGS sequence"/>
</dbReference>
<keyword evidence="3" id="KW-0808">Transferase</keyword>
<dbReference type="AlphaFoldDB" id="A0A6A4VG98"/>
<keyword evidence="4" id="KW-1185">Reference proteome</keyword>
<evidence type="ECO:0000313" key="4">
    <source>
        <dbReference type="Proteomes" id="UP000440578"/>
    </source>
</evidence>
<feature type="transmembrane region" description="Helical" evidence="1">
    <location>
        <begin position="6"/>
        <end position="26"/>
    </location>
</feature>
<dbReference type="EMBL" id="VIIS01001781">
    <property type="protein sequence ID" value="KAF0292965.1"/>
    <property type="molecule type" value="Genomic_DNA"/>
</dbReference>
<organism evidence="3 4">
    <name type="scientific">Amphibalanus amphitrite</name>
    <name type="common">Striped barnacle</name>
    <name type="synonym">Balanus amphitrite</name>
    <dbReference type="NCBI Taxonomy" id="1232801"/>
    <lineage>
        <taxon>Eukaryota</taxon>
        <taxon>Metazoa</taxon>
        <taxon>Ecdysozoa</taxon>
        <taxon>Arthropoda</taxon>
        <taxon>Crustacea</taxon>
        <taxon>Multicrustacea</taxon>
        <taxon>Cirripedia</taxon>
        <taxon>Thoracica</taxon>
        <taxon>Thoracicalcarea</taxon>
        <taxon>Balanomorpha</taxon>
        <taxon>Balanoidea</taxon>
        <taxon>Balanidae</taxon>
        <taxon>Amphibalaninae</taxon>
        <taxon>Amphibalanus</taxon>
    </lineage>
</organism>
<dbReference type="InterPro" id="IPR013216">
    <property type="entry name" value="Methyltransf_11"/>
</dbReference>
<dbReference type="InterPro" id="IPR052356">
    <property type="entry name" value="Thiol_S-MT"/>
</dbReference>
<keyword evidence="3" id="KW-0489">Methyltransferase</keyword>
<sequence>MLWTCLWLFNWICLLVGWLVFPAILFKIAVGAERFKASQDWLFAFLTEYTMKEDERAMLRTTKLELFSSLKDLKSADPELLKKKALNILEIGVGTGQNLEFYPPGSKLTCIDPNKSFEVYFRRECEQKAAHLDPNIRFVVERGESMPSVADGSVDVVVISLVLCSVPDLDQMFREIRRVLVPGGKFYFLEHSTHRPGTWRHWVQEAVTNCGLWPFLMDGCVLNKDPAPALENGGFSDLEHHTVMVVDNQMKPASATPKGVALLNPFCYGVATK</sequence>
<dbReference type="Pfam" id="PF08241">
    <property type="entry name" value="Methyltransf_11"/>
    <property type="match status" value="1"/>
</dbReference>